<dbReference type="PANTHER" id="PTHR34415">
    <property type="entry name" value="INTEGRASE CATALYTIC DOMAIN-CONTAINING PROTEIN"/>
    <property type="match status" value="1"/>
</dbReference>
<protein>
    <submittedName>
        <fullName evidence="1">Uncharacterized protein</fullName>
    </submittedName>
</protein>
<evidence type="ECO:0000313" key="2">
    <source>
        <dbReference type="Proteomes" id="UP001159405"/>
    </source>
</evidence>
<organism evidence="1 2">
    <name type="scientific">Porites lobata</name>
    <dbReference type="NCBI Taxonomy" id="104759"/>
    <lineage>
        <taxon>Eukaryota</taxon>
        <taxon>Metazoa</taxon>
        <taxon>Cnidaria</taxon>
        <taxon>Anthozoa</taxon>
        <taxon>Hexacorallia</taxon>
        <taxon>Scleractinia</taxon>
        <taxon>Fungiina</taxon>
        <taxon>Poritidae</taxon>
        <taxon>Porites</taxon>
    </lineage>
</organism>
<gene>
    <name evidence="1" type="ORF">PLOB_00036379</name>
</gene>
<dbReference type="PANTHER" id="PTHR34415:SF1">
    <property type="entry name" value="INTEGRASE CATALYTIC DOMAIN-CONTAINING PROTEIN"/>
    <property type="match status" value="1"/>
</dbReference>
<proteinExistence type="predicted"/>
<dbReference type="Proteomes" id="UP001159405">
    <property type="component" value="Unassembled WGS sequence"/>
</dbReference>
<accession>A0ABN8P349</accession>
<sequence>MKNSTREDMDCDLTENVSSIVHKVQKFLQVGCGCHQGLKGGQCADYFTVETVIGNLYDCLELSHAELDLVILANLQAFTAAKVTGGKRKRIPAYSFLYQSHPICKEMFLHMYGISKSRFQRLLEHYQNHGISVRVHRNSKRLPHNTLPRAIAEDVKNFLSNYAEENAVLLHGRIPGFKNEDIVLLSSSETKMYVWNCFKSACEVASKRVVNEPGRVYFKESDLSPEQLLMLLKNPAILPPASRLQAKVNPTGLSHNRKQYLFREFRQFCKPGTEELVAPVPQE</sequence>
<evidence type="ECO:0000313" key="1">
    <source>
        <dbReference type="EMBL" id="CAH3132010.1"/>
    </source>
</evidence>
<comment type="caution">
    <text evidence="1">The sequence shown here is derived from an EMBL/GenBank/DDBJ whole genome shotgun (WGS) entry which is preliminary data.</text>
</comment>
<keyword evidence="2" id="KW-1185">Reference proteome</keyword>
<reference evidence="1 2" key="1">
    <citation type="submission" date="2022-05" db="EMBL/GenBank/DDBJ databases">
        <authorList>
            <consortium name="Genoscope - CEA"/>
            <person name="William W."/>
        </authorList>
    </citation>
    <scope>NUCLEOTIDE SEQUENCE [LARGE SCALE GENOMIC DNA]</scope>
</reference>
<dbReference type="EMBL" id="CALNXK010000050">
    <property type="protein sequence ID" value="CAH3132010.1"/>
    <property type="molecule type" value="Genomic_DNA"/>
</dbReference>
<name>A0ABN8P349_9CNID</name>